<comment type="similarity">
    <text evidence="1">Belongs to the nitroreductase family.</text>
</comment>
<evidence type="ECO:0000313" key="5">
    <source>
        <dbReference type="Proteomes" id="UP001222770"/>
    </source>
</evidence>
<organism evidence="4 5">
    <name type="scientific">Novosphingobium cyanobacteriorum</name>
    <dbReference type="NCBI Taxonomy" id="3024215"/>
    <lineage>
        <taxon>Bacteria</taxon>
        <taxon>Pseudomonadati</taxon>
        <taxon>Pseudomonadota</taxon>
        <taxon>Alphaproteobacteria</taxon>
        <taxon>Sphingomonadales</taxon>
        <taxon>Sphingomonadaceae</taxon>
        <taxon>Novosphingobium</taxon>
    </lineage>
</organism>
<feature type="domain" description="Nitroreductase" evidence="3">
    <location>
        <begin position="15"/>
        <end position="160"/>
    </location>
</feature>
<evidence type="ECO:0000259" key="3">
    <source>
        <dbReference type="Pfam" id="PF00881"/>
    </source>
</evidence>
<dbReference type="CDD" id="cd02138">
    <property type="entry name" value="TdsD-like"/>
    <property type="match status" value="1"/>
</dbReference>
<dbReference type="InterPro" id="IPR029479">
    <property type="entry name" value="Nitroreductase"/>
</dbReference>
<dbReference type="Pfam" id="PF00881">
    <property type="entry name" value="Nitroreductase"/>
    <property type="match status" value="1"/>
</dbReference>
<sequence length="195" mass="21195">MTRSTPRPVHPQFLERWSPRAFDGSVLDEETLLTLFDAAHWAPSAFNYQPWRFVWALQGDANWDALLGLLVPANAAWASKAGALVFVLSDRLFVSPMNGETSPATTASFDAGAAWASLALQAHAMGLHTHAMAGYDHARAPDVLGAGERFKVEAAVAIGRIGNREDLPEAMQKREFPSPRKPVEEIAFAGKLTEG</sequence>
<dbReference type="EMBL" id="JAROCY010000001">
    <property type="protein sequence ID" value="MDF8331770.1"/>
    <property type="molecule type" value="Genomic_DNA"/>
</dbReference>
<dbReference type="SUPFAM" id="SSF55469">
    <property type="entry name" value="FMN-dependent nitroreductase-like"/>
    <property type="match status" value="1"/>
</dbReference>
<dbReference type="Proteomes" id="UP001222770">
    <property type="component" value="Unassembled WGS sequence"/>
</dbReference>
<comment type="caution">
    <text evidence="4">The sequence shown here is derived from an EMBL/GenBank/DDBJ whole genome shotgun (WGS) entry which is preliminary data.</text>
</comment>
<dbReference type="PANTHER" id="PTHR43673">
    <property type="entry name" value="NAD(P)H NITROREDUCTASE YDGI-RELATED"/>
    <property type="match status" value="1"/>
</dbReference>
<protein>
    <submittedName>
        <fullName evidence="4">Nitroreductase family protein</fullName>
    </submittedName>
</protein>
<dbReference type="Gene3D" id="3.40.109.10">
    <property type="entry name" value="NADH Oxidase"/>
    <property type="match status" value="1"/>
</dbReference>
<keyword evidence="5" id="KW-1185">Reference proteome</keyword>
<proteinExistence type="inferred from homology"/>
<accession>A0ABT6CF98</accession>
<gene>
    <name evidence="4" type="ORF">POM99_01020</name>
</gene>
<evidence type="ECO:0000256" key="1">
    <source>
        <dbReference type="ARBA" id="ARBA00007118"/>
    </source>
</evidence>
<reference evidence="4 5" key="1">
    <citation type="submission" date="2023-03" db="EMBL/GenBank/DDBJ databases">
        <title>Novosphingobium cyanobacteriorum sp. nov., isolated from a eutrophic reservoir during the Microcystis bloom period.</title>
        <authorList>
            <person name="Kang M."/>
            <person name="Le V."/>
            <person name="Ko S.-R."/>
            <person name="Lee S.-A."/>
            <person name="Ahn C.-Y."/>
        </authorList>
    </citation>
    <scope>NUCLEOTIDE SEQUENCE [LARGE SCALE GENOMIC DNA]</scope>
    <source>
        <strain evidence="4 5">HBC54</strain>
    </source>
</reference>
<evidence type="ECO:0000256" key="2">
    <source>
        <dbReference type="ARBA" id="ARBA00023002"/>
    </source>
</evidence>
<dbReference type="RefSeq" id="WP_277274876.1">
    <property type="nucleotide sequence ID" value="NZ_JAROCY010000001.1"/>
</dbReference>
<dbReference type="InterPro" id="IPR000415">
    <property type="entry name" value="Nitroreductase-like"/>
</dbReference>
<evidence type="ECO:0000313" key="4">
    <source>
        <dbReference type="EMBL" id="MDF8331770.1"/>
    </source>
</evidence>
<keyword evidence="2" id="KW-0560">Oxidoreductase</keyword>
<dbReference type="PANTHER" id="PTHR43673:SF10">
    <property type="entry name" value="NADH DEHYDROGENASE_NAD(P)H NITROREDUCTASE XCC3605-RELATED"/>
    <property type="match status" value="1"/>
</dbReference>
<name>A0ABT6CF98_9SPHN</name>